<accession>A0AA38WL56</accession>
<comment type="caution">
    <text evidence="2">The sequence shown here is derived from an EMBL/GenBank/DDBJ whole genome shotgun (WGS) entry which is preliminary data.</text>
</comment>
<protein>
    <recommendedName>
        <fullName evidence="1">Retroviral polymerase SH3-like domain-containing protein</fullName>
    </recommendedName>
</protein>
<dbReference type="AlphaFoldDB" id="A0AA38WL56"/>
<dbReference type="Pfam" id="PF25597">
    <property type="entry name" value="SH3_retrovirus"/>
    <property type="match status" value="1"/>
</dbReference>
<sequence>MVETSETSNQTVDFCVPSSVDVASLHALQITVVKLNGQNYLECAQSVKLALDGRGKIGIIQQSFCVDTPQQNGVAEIKIVPRALVFSNNYLGPLRFISNQDKTKSKLDRKTRQCIFLRYAVSQKGYKCFDPIMKIYFVTMDTVFF</sequence>
<dbReference type="EMBL" id="JARYMX010000001">
    <property type="protein sequence ID" value="KAJ9564892.1"/>
    <property type="molecule type" value="Genomic_DNA"/>
</dbReference>
<proteinExistence type="predicted"/>
<organism evidence="2 3">
    <name type="scientific">Centaurea solstitialis</name>
    <name type="common">yellow star-thistle</name>
    <dbReference type="NCBI Taxonomy" id="347529"/>
    <lineage>
        <taxon>Eukaryota</taxon>
        <taxon>Viridiplantae</taxon>
        <taxon>Streptophyta</taxon>
        <taxon>Embryophyta</taxon>
        <taxon>Tracheophyta</taxon>
        <taxon>Spermatophyta</taxon>
        <taxon>Magnoliopsida</taxon>
        <taxon>eudicotyledons</taxon>
        <taxon>Gunneridae</taxon>
        <taxon>Pentapetalae</taxon>
        <taxon>asterids</taxon>
        <taxon>campanulids</taxon>
        <taxon>Asterales</taxon>
        <taxon>Asteraceae</taxon>
        <taxon>Carduoideae</taxon>
        <taxon>Cardueae</taxon>
        <taxon>Centaureinae</taxon>
        <taxon>Centaurea</taxon>
    </lineage>
</organism>
<feature type="domain" description="Retroviral polymerase SH3-like" evidence="1">
    <location>
        <begin position="96"/>
        <end position="144"/>
    </location>
</feature>
<gene>
    <name evidence="2" type="ORF">OSB04_000858</name>
</gene>
<name>A0AA38WL56_9ASTR</name>
<reference evidence="2" key="1">
    <citation type="submission" date="2023-03" db="EMBL/GenBank/DDBJ databases">
        <title>Chromosome-scale reference genome and RAD-based genetic map of yellow starthistle (Centaurea solstitialis) reveal putative structural variation and QTLs associated with invader traits.</title>
        <authorList>
            <person name="Reatini B."/>
            <person name="Cang F.A."/>
            <person name="Jiang Q."/>
            <person name="Mckibben M.T.W."/>
            <person name="Barker M.S."/>
            <person name="Rieseberg L.H."/>
            <person name="Dlugosch K.M."/>
        </authorList>
    </citation>
    <scope>NUCLEOTIDE SEQUENCE</scope>
    <source>
        <strain evidence="2">CAN-66</strain>
        <tissue evidence="2">Leaf</tissue>
    </source>
</reference>
<evidence type="ECO:0000313" key="2">
    <source>
        <dbReference type="EMBL" id="KAJ9564892.1"/>
    </source>
</evidence>
<evidence type="ECO:0000259" key="1">
    <source>
        <dbReference type="Pfam" id="PF25597"/>
    </source>
</evidence>
<evidence type="ECO:0000313" key="3">
    <source>
        <dbReference type="Proteomes" id="UP001172457"/>
    </source>
</evidence>
<keyword evidence="3" id="KW-1185">Reference proteome</keyword>
<dbReference type="Proteomes" id="UP001172457">
    <property type="component" value="Chromosome 1"/>
</dbReference>
<dbReference type="InterPro" id="IPR057670">
    <property type="entry name" value="SH3_retrovirus"/>
</dbReference>